<dbReference type="InterPro" id="IPR000795">
    <property type="entry name" value="T_Tr_GTP-bd_dom"/>
</dbReference>
<dbReference type="InterPro" id="IPR041095">
    <property type="entry name" value="EFG_II"/>
</dbReference>
<feature type="domain" description="Tr-type G" evidence="4">
    <location>
        <begin position="7"/>
        <end position="266"/>
    </location>
</feature>
<dbReference type="Pfam" id="PF14492">
    <property type="entry name" value="EFG_III"/>
    <property type="match status" value="1"/>
</dbReference>
<dbReference type="Gene3D" id="3.30.230.10">
    <property type="match status" value="1"/>
</dbReference>
<dbReference type="CDD" id="cd16262">
    <property type="entry name" value="EFG_III"/>
    <property type="match status" value="1"/>
</dbReference>
<proteinExistence type="predicted"/>
<evidence type="ECO:0000256" key="3">
    <source>
        <dbReference type="ARBA" id="ARBA00023134"/>
    </source>
</evidence>
<dbReference type="InterPro" id="IPR053905">
    <property type="entry name" value="EF-G-like_DII"/>
</dbReference>
<dbReference type="InterPro" id="IPR035647">
    <property type="entry name" value="EFG_III/V"/>
</dbReference>
<keyword evidence="6" id="KW-1185">Reference proteome</keyword>
<dbReference type="SUPFAM" id="SSF54211">
    <property type="entry name" value="Ribosomal protein S5 domain 2-like"/>
    <property type="match status" value="1"/>
</dbReference>
<dbReference type="SUPFAM" id="SSF50447">
    <property type="entry name" value="Translation proteins"/>
    <property type="match status" value="1"/>
</dbReference>
<dbReference type="PRINTS" id="PR00315">
    <property type="entry name" value="ELONGATNFCT"/>
</dbReference>
<dbReference type="SMART" id="SM00838">
    <property type="entry name" value="EFG_C"/>
    <property type="match status" value="1"/>
</dbReference>
<dbReference type="GO" id="GO:0003746">
    <property type="term" value="F:translation elongation factor activity"/>
    <property type="evidence" value="ECO:0007669"/>
    <property type="project" value="UniProtKB-KW"/>
</dbReference>
<keyword evidence="2" id="KW-0547">Nucleotide-binding</keyword>
<dbReference type="InterPro" id="IPR000640">
    <property type="entry name" value="EFG_V-like"/>
</dbReference>
<dbReference type="GO" id="GO:0003924">
    <property type="term" value="F:GTPase activity"/>
    <property type="evidence" value="ECO:0007669"/>
    <property type="project" value="InterPro"/>
</dbReference>
<comment type="caution">
    <text evidence="5">The sequence shown here is derived from an EMBL/GenBank/DDBJ whole genome shotgun (WGS) entry which is preliminary data.</text>
</comment>
<dbReference type="Pfam" id="PF00679">
    <property type="entry name" value="EFG_C"/>
    <property type="match status" value="1"/>
</dbReference>
<keyword evidence="5" id="KW-0648">Protein biosynthesis</keyword>
<dbReference type="EMBL" id="SJPJ01000001">
    <property type="protein sequence ID" value="TWT80945.1"/>
    <property type="molecule type" value="Genomic_DNA"/>
</dbReference>
<organism evidence="5 6">
    <name type="scientific">Novipirellula herctigrandis</name>
    <dbReference type="NCBI Taxonomy" id="2527986"/>
    <lineage>
        <taxon>Bacteria</taxon>
        <taxon>Pseudomonadati</taxon>
        <taxon>Planctomycetota</taxon>
        <taxon>Planctomycetia</taxon>
        <taxon>Pirellulales</taxon>
        <taxon>Pirellulaceae</taxon>
        <taxon>Novipirellula</taxon>
    </lineage>
</organism>
<dbReference type="NCBIfam" id="NF009381">
    <property type="entry name" value="PRK12740.1-5"/>
    <property type="match status" value="1"/>
</dbReference>
<protein>
    <recommendedName>
        <fullName evidence="1">Elongation factor G</fullName>
    </recommendedName>
</protein>
<sequence length="700" mass="76181">MARTSNLRWRNIAICGHASAGKTTLVDRLLAELQAVPGSPDVRNGTSICDFEPEEKAHNHSIESALVHLTCGDDEFSLIDTPGYPDFISGMIGALAAVETAVVCIDAHSGIQMNSRRAMEEASNRGLARIIVITKMDDAQADFKSLVQQCQETWGSAVIPLQIPVGQGESFQSVASAVELPVEARAAVVNVAHAHEQLVEELVETDEALMEQYLEGNMPEVPAIKELLRKAVISGDAIPVLCVSATEGIGVTELIKLLDEISPAPDELERTAVDENGETVTLEQSVDAPLSAQVVKVRVDPFVQKLSYVRIFGGTLAKDQSVHISGTRKDVKLNAIMRVQGEQTEAVDSASAGEIVAIAKMDDLHVGTSIGAFELPKIDFPEPMVGVAISPTKRGDENKLSTAMHKLTEEDQTLKLSRDPQTSEMVMTGMSELHLQMLRERLARRDKIEVETHDPCIPYRETITTSAEGSYRHKKQSGGRGQFGEVHIRMLPLPRGTDIESFAVKARFPSLKNYHYHPENNFLWVDSVVGGVIPGNFMPAIEKGFIERMARGVIAGHVIQDVAVEVHFGKHHPVDSSEAAFKMAGSLCFRDVFKQAKPALLEPVVHLNVLAPEDSVGDIYSDMSSRGGRVLGSTAMRGGIHSIDCEVPLRSVGHYNRTLSSVTGGQGSYTISFSHYETMPADVQRQLMESAKEELEETSA</sequence>
<dbReference type="Gene3D" id="3.30.70.870">
    <property type="entry name" value="Elongation Factor G (Translational Gtpase), domain 3"/>
    <property type="match status" value="1"/>
</dbReference>
<dbReference type="OrthoDB" id="9804431at2"/>
<dbReference type="CDD" id="cd01434">
    <property type="entry name" value="EFG_mtEFG1_IV"/>
    <property type="match status" value="1"/>
</dbReference>
<dbReference type="InterPro" id="IPR005517">
    <property type="entry name" value="Transl_elong_EFG/EF2_IV"/>
</dbReference>
<dbReference type="SUPFAM" id="SSF54980">
    <property type="entry name" value="EF-G C-terminal domain-like"/>
    <property type="match status" value="2"/>
</dbReference>
<gene>
    <name evidence="5" type="primary">fus</name>
    <name evidence="5" type="ORF">CA13_23920</name>
</gene>
<dbReference type="Pfam" id="PF03764">
    <property type="entry name" value="EFG_IV"/>
    <property type="match status" value="2"/>
</dbReference>
<dbReference type="PANTHER" id="PTHR43261:SF6">
    <property type="entry name" value="ELONGATION FACTOR G-LIKE PROTEIN"/>
    <property type="match status" value="1"/>
</dbReference>
<reference evidence="5 6" key="1">
    <citation type="submission" date="2019-02" db="EMBL/GenBank/DDBJ databases">
        <title>Deep-cultivation of Planctomycetes and their phenomic and genomic characterization uncovers novel biology.</title>
        <authorList>
            <person name="Wiegand S."/>
            <person name="Jogler M."/>
            <person name="Boedeker C."/>
            <person name="Pinto D."/>
            <person name="Vollmers J."/>
            <person name="Rivas-Marin E."/>
            <person name="Kohn T."/>
            <person name="Peeters S.H."/>
            <person name="Heuer A."/>
            <person name="Rast P."/>
            <person name="Oberbeckmann S."/>
            <person name="Bunk B."/>
            <person name="Jeske O."/>
            <person name="Meyerdierks A."/>
            <person name="Storesund J.E."/>
            <person name="Kallscheuer N."/>
            <person name="Luecker S."/>
            <person name="Lage O.M."/>
            <person name="Pohl T."/>
            <person name="Merkel B.J."/>
            <person name="Hornburger P."/>
            <person name="Mueller R.-W."/>
            <person name="Bruemmer F."/>
            <person name="Labrenz M."/>
            <person name="Spormann A.M."/>
            <person name="Op Den Camp H."/>
            <person name="Overmann J."/>
            <person name="Amann R."/>
            <person name="Jetten M.S.M."/>
            <person name="Mascher T."/>
            <person name="Medema M.H."/>
            <person name="Devos D.P."/>
            <person name="Kaster A.-K."/>
            <person name="Ovreas L."/>
            <person name="Rohde M."/>
            <person name="Galperin M.Y."/>
            <person name="Jogler C."/>
        </authorList>
    </citation>
    <scope>NUCLEOTIDE SEQUENCE [LARGE SCALE GENOMIC DNA]</scope>
    <source>
        <strain evidence="5 6">CA13</strain>
    </source>
</reference>
<dbReference type="InterPro" id="IPR047872">
    <property type="entry name" value="EFG_IV"/>
</dbReference>
<evidence type="ECO:0000256" key="1">
    <source>
        <dbReference type="ARBA" id="ARBA00017872"/>
    </source>
</evidence>
<dbReference type="AlphaFoldDB" id="A0A5C5Z0Y0"/>
<dbReference type="GO" id="GO:0005525">
    <property type="term" value="F:GTP binding"/>
    <property type="evidence" value="ECO:0007669"/>
    <property type="project" value="UniProtKB-KW"/>
</dbReference>
<dbReference type="Pfam" id="PF22042">
    <property type="entry name" value="EF-G_D2"/>
    <property type="match status" value="1"/>
</dbReference>
<evidence type="ECO:0000313" key="6">
    <source>
        <dbReference type="Proteomes" id="UP000315010"/>
    </source>
</evidence>
<dbReference type="InterPro" id="IPR009022">
    <property type="entry name" value="EFG_III"/>
</dbReference>
<accession>A0A5C5Z0Y0</accession>
<dbReference type="Pfam" id="PF00009">
    <property type="entry name" value="GTP_EFTU"/>
    <property type="match status" value="1"/>
</dbReference>
<keyword evidence="3" id="KW-0342">GTP-binding</keyword>
<dbReference type="InterPro" id="IPR035649">
    <property type="entry name" value="EFG_V"/>
</dbReference>
<dbReference type="RefSeq" id="WP_146396319.1">
    <property type="nucleotide sequence ID" value="NZ_SJPJ01000001.1"/>
</dbReference>
<dbReference type="InterPro" id="IPR014721">
    <property type="entry name" value="Ribsml_uS5_D2-typ_fold_subgr"/>
</dbReference>
<dbReference type="Proteomes" id="UP000315010">
    <property type="component" value="Unassembled WGS sequence"/>
</dbReference>
<dbReference type="InterPro" id="IPR027417">
    <property type="entry name" value="P-loop_NTPase"/>
</dbReference>
<name>A0A5C5Z0Y0_9BACT</name>
<dbReference type="CDD" id="cd03713">
    <property type="entry name" value="EFG_mtEFG_C"/>
    <property type="match status" value="1"/>
</dbReference>
<dbReference type="PANTHER" id="PTHR43261">
    <property type="entry name" value="TRANSLATION ELONGATION FACTOR G-RELATED"/>
    <property type="match status" value="1"/>
</dbReference>
<dbReference type="GO" id="GO:0032790">
    <property type="term" value="P:ribosome disassembly"/>
    <property type="evidence" value="ECO:0007669"/>
    <property type="project" value="TreeGrafter"/>
</dbReference>
<dbReference type="Gene3D" id="3.30.70.240">
    <property type="match status" value="1"/>
</dbReference>
<dbReference type="Gene3D" id="3.40.50.300">
    <property type="entry name" value="P-loop containing nucleotide triphosphate hydrolases"/>
    <property type="match status" value="1"/>
</dbReference>
<dbReference type="Gene3D" id="2.40.30.10">
    <property type="entry name" value="Translation factors"/>
    <property type="match status" value="1"/>
</dbReference>
<dbReference type="PROSITE" id="PS51722">
    <property type="entry name" value="G_TR_2"/>
    <property type="match status" value="1"/>
</dbReference>
<keyword evidence="5" id="KW-0251">Elongation factor</keyword>
<evidence type="ECO:0000259" key="4">
    <source>
        <dbReference type="PROSITE" id="PS51722"/>
    </source>
</evidence>
<evidence type="ECO:0000313" key="5">
    <source>
        <dbReference type="EMBL" id="TWT80945.1"/>
    </source>
</evidence>
<dbReference type="InterPro" id="IPR009000">
    <property type="entry name" value="Transl_B-barrel_sf"/>
</dbReference>
<dbReference type="SUPFAM" id="SSF52540">
    <property type="entry name" value="P-loop containing nucleoside triphosphate hydrolases"/>
    <property type="match status" value="1"/>
</dbReference>
<dbReference type="SMART" id="SM00889">
    <property type="entry name" value="EFG_IV"/>
    <property type="match status" value="1"/>
</dbReference>
<evidence type="ECO:0000256" key="2">
    <source>
        <dbReference type="ARBA" id="ARBA00022741"/>
    </source>
</evidence>
<dbReference type="InterPro" id="IPR020568">
    <property type="entry name" value="Ribosomal_Su5_D2-typ_SF"/>
</dbReference>